<dbReference type="GO" id="GO:0016020">
    <property type="term" value="C:membrane"/>
    <property type="evidence" value="ECO:0007669"/>
    <property type="project" value="InterPro"/>
</dbReference>
<reference evidence="3 4" key="2">
    <citation type="submission" date="2018-06" db="EMBL/GenBank/DDBJ databases">
        <title>Metagenomic assembly of (sub)arctic Cyanobacteria and their associated microbiome from non-axenic cultures.</title>
        <authorList>
            <person name="Baurain D."/>
        </authorList>
    </citation>
    <scope>NUCLEOTIDE SEQUENCE [LARGE SCALE GENOMIC DNA]</scope>
    <source>
        <strain evidence="3">ULC129bin1</strain>
    </source>
</reference>
<keyword evidence="1" id="KW-0812">Transmembrane</keyword>
<dbReference type="SUPFAM" id="SSF53850">
    <property type="entry name" value="Periplasmic binding protein-like II"/>
    <property type="match status" value="1"/>
</dbReference>
<dbReference type="GO" id="GO:0015276">
    <property type="term" value="F:ligand-gated monoatomic ion channel activity"/>
    <property type="evidence" value="ECO:0007669"/>
    <property type="project" value="InterPro"/>
</dbReference>
<dbReference type="PANTHER" id="PTHR35936">
    <property type="entry name" value="MEMBRANE-BOUND LYTIC MUREIN TRANSGLYCOSYLASE F"/>
    <property type="match status" value="1"/>
</dbReference>
<gene>
    <name evidence="3" type="ORF">DCF25_22335</name>
</gene>
<dbReference type="EMBL" id="QBMC01000281">
    <property type="protein sequence ID" value="PZO08332.1"/>
    <property type="molecule type" value="Genomic_DNA"/>
</dbReference>
<feature type="transmembrane region" description="Helical" evidence="1">
    <location>
        <begin position="145"/>
        <end position="162"/>
    </location>
</feature>
<dbReference type="PRINTS" id="PR00169">
    <property type="entry name" value="KCHANNEL"/>
</dbReference>
<dbReference type="Proteomes" id="UP000249354">
    <property type="component" value="Unassembled WGS sequence"/>
</dbReference>
<keyword evidence="1" id="KW-0472">Membrane</keyword>
<organism evidence="3 4">
    <name type="scientific">Leptolyngbya foveolarum</name>
    <dbReference type="NCBI Taxonomy" id="47253"/>
    <lineage>
        <taxon>Bacteria</taxon>
        <taxon>Bacillati</taxon>
        <taxon>Cyanobacteriota</taxon>
        <taxon>Cyanophyceae</taxon>
        <taxon>Leptolyngbyales</taxon>
        <taxon>Leptolyngbyaceae</taxon>
        <taxon>Leptolyngbya group</taxon>
        <taxon>Leptolyngbya</taxon>
    </lineage>
</organism>
<accession>A0A2W4THJ6</accession>
<sequence>MLLLESLAAVAQSENAIPQPDTTQTETASKTMTVGVRHQPPFAIKTETSDGNDWDGVSVQLWREIAEDLGIQYEWQEVAADEEIGRLRNGDVDIVISAIATPEGERQLDFTQSYYVSSLGVAQPRQRKILDTVGAVLSPRFLKTCLWLSLLLLVVGAVVWSFERNKNDEMYATNPAQGLWDSFWWAGVTLTTIGYGDKAPITIGGRVVAMLWMLVAIGLTSTLTATITSIFSQDATGDLSNVADLKSMKVGTIGDSNAAQVLQQQQIDFQSFNSPQAGLQAIDDGDLDAFIYDATLLRNAQSITVKFSGIAL</sequence>
<proteinExistence type="predicted"/>
<feature type="domain" description="Potassium channel" evidence="2">
    <location>
        <begin position="150"/>
        <end position="232"/>
    </location>
</feature>
<dbReference type="AlphaFoldDB" id="A0A2W4THJ6"/>
<evidence type="ECO:0000256" key="1">
    <source>
        <dbReference type="SAM" id="Phobius"/>
    </source>
</evidence>
<evidence type="ECO:0000313" key="4">
    <source>
        <dbReference type="Proteomes" id="UP000249354"/>
    </source>
</evidence>
<evidence type="ECO:0000313" key="3">
    <source>
        <dbReference type="EMBL" id="PZO08332.1"/>
    </source>
</evidence>
<dbReference type="InterPro" id="IPR013099">
    <property type="entry name" value="K_chnl_dom"/>
</dbReference>
<protein>
    <recommendedName>
        <fullName evidence="2">Potassium channel domain-containing protein</fullName>
    </recommendedName>
</protein>
<name>A0A2W4THJ6_9CYAN</name>
<dbReference type="Gene3D" id="3.40.190.10">
    <property type="entry name" value="Periplasmic binding protein-like II"/>
    <property type="match status" value="2"/>
</dbReference>
<comment type="caution">
    <text evidence="3">The sequence shown here is derived from an EMBL/GenBank/DDBJ whole genome shotgun (WGS) entry which is preliminary data.</text>
</comment>
<dbReference type="Pfam" id="PF07885">
    <property type="entry name" value="Ion_trans_2"/>
    <property type="match status" value="1"/>
</dbReference>
<feature type="transmembrane region" description="Helical" evidence="1">
    <location>
        <begin position="209"/>
        <end position="231"/>
    </location>
</feature>
<dbReference type="Gene3D" id="1.10.287.70">
    <property type="match status" value="1"/>
</dbReference>
<keyword evidence="1" id="KW-1133">Transmembrane helix</keyword>
<dbReference type="SUPFAM" id="SSF81324">
    <property type="entry name" value="Voltage-gated potassium channels"/>
    <property type="match status" value="1"/>
</dbReference>
<evidence type="ECO:0000259" key="2">
    <source>
        <dbReference type="Pfam" id="PF07885"/>
    </source>
</evidence>
<reference evidence="4" key="1">
    <citation type="submission" date="2018-04" db="EMBL/GenBank/DDBJ databases">
        <authorList>
            <person name="Cornet L."/>
        </authorList>
    </citation>
    <scope>NUCLEOTIDE SEQUENCE [LARGE SCALE GENOMIC DNA]</scope>
</reference>